<dbReference type="Pfam" id="PF13439">
    <property type="entry name" value="Glyco_transf_4"/>
    <property type="match status" value="1"/>
</dbReference>
<gene>
    <name evidence="3" type="ORF">HDF09_001557</name>
</gene>
<dbReference type="PANTHER" id="PTHR45947">
    <property type="entry name" value="SULFOQUINOVOSYL TRANSFERASE SQD2"/>
    <property type="match status" value="1"/>
</dbReference>
<dbReference type="SUPFAM" id="SSF53756">
    <property type="entry name" value="UDP-Glycosyltransferase/glycogen phosphorylase"/>
    <property type="match status" value="1"/>
</dbReference>
<dbReference type="EMBL" id="JACHDY010000002">
    <property type="protein sequence ID" value="MBB5316888.1"/>
    <property type="molecule type" value="Genomic_DNA"/>
</dbReference>
<dbReference type="Pfam" id="PF00534">
    <property type="entry name" value="Glycos_transf_1"/>
    <property type="match status" value="1"/>
</dbReference>
<dbReference type="Gene3D" id="3.40.50.2000">
    <property type="entry name" value="Glycogen Phosphorylase B"/>
    <property type="match status" value="2"/>
</dbReference>
<dbReference type="Proteomes" id="UP000568106">
    <property type="component" value="Unassembled WGS sequence"/>
</dbReference>
<feature type="domain" description="Glycosyl transferase family 1" evidence="1">
    <location>
        <begin position="186"/>
        <end position="343"/>
    </location>
</feature>
<evidence type="ECO:0000259" key="2">
    <source>
        <dbReference type="Pfam" id="PF13439"/>
    </source>
</evidence>
<dbReference type="AlphaFoldDB" id="A0A7W8MQT7"/>
<dbReference type="PANTHER" id="PTHR45947:SF3">
    <property type="entry name" value="SULFOQUINOVOSYL TRANSFERASE SQD2"/>
    <property type="match status" value="1"/>
</dbReference>
<dbReference type="InterPro" id="IPR050194">
    <property type="entry name" value="Glycosyltransferase_grp1"/>
</dbReference>
<evidence type="ECO:0000259" key="1">
    <source>
        <dbReference type="Pfam" id="PF00534"/>
    </source>
</evidence>
<evidence type="ECO:0000313" key="3">
    <source>
        <dbReference type="EMBL" id="MBB5316888.1"/>
    </source>
</evidence>
<dbReference type="GO" id="GO:0016758">
    <property type="term" value="F:hexosyltransferase activity"/>
    <property type="evidence" value="ECO:0007669"/>
    <property type="project" value="TreeGrafter"/>
</dbReference>
<protein>
    <submittedName>
        <fullName evidence="3">Glycosyltransferase involved in cell wall biosynthesis</fullName>
    </submittedName>
</protein>
<dbReference type="InterPro" id="IPR028098">
    <property type="entry name" value="Glyco_trans_4-like_N"/>
</dbReference>
<reference evidence="3" key="1">
    <citation type="submission" date="2020-08" db="EMBL/GenBank/DDBJ databases">
        <title>Genomic Encyclopedia of Type Strains, Phase IV (KMG-V): Genome sequencing to study the core and pangenomes of soil and plant-associated prokaryotes.</title>
        <authorList>
            <person name="Whitman W."/>
        </authorList>
    </citation>
    <scope>NUCLEOTIDE SEQUENCE [LARGE SCALE GENOMIC DNA]</scope>
    <source>
        <strain evidence="3">M8UP27</strain>
    </source>
</reference>
<keyword evidence="4" id="KW-1185">Reference proteome</keyword>
<name>A0A7W8MQT7_9BACT</name>
<accession>A0A7W8MQT7</accession>
<proteinExistence type="predicted"/>
<evidence type="ECO:0000313" key="4">
    <source>
        <dbReference type="Proteomes" id="UP000568106"/>
    </source>
</evidence>
<dbReference type="CDD" id="cd03801">
    <property type="entry name" value="GT4_PimA-like"/>
    <property type="match status" value="1"/>
</dbReference>
<comment type="caution">
    <text evidence="3">The sequence shown here is derived from an EMBL/GenBank/DDBJ whole genome shotgun (WGS) entry which is preliminary data.</text>
</comment>
<organism evidence="3 4">
    <name type="scientific">Tunturiibacter empetritectus</name>
    <dbReference type="NCBI Taxonomy" id="3069691"/>
    <lineage>
        <taxon>Bacteria</taxon>
        <taxon>Pseudomonadati</taxon>
        <taxon>Acidobacteriota</taxon>
        <taxon>Terriglobia</taxon>
        <taxon>Terriglobales</taxon>
        <taxon>Acidobacteriaceae</taxon>
        <taxon>Tunturiibacter</taxon>
    </lineage>
</organism>
<sequence length="388" mass="42045">MKILHIISSSGMYGAEAVILNMSRTLNESAHSSILGVFSNSANPNLQLHEVATAQGIDSHLISCTGQIDRTVPTSIRELVARTNADVIHAHGYKADLYSYFALRQSAVPLVSTCHTWYDNDLAVSLYGMADRFVLRSYAAVVAVSEEVRQRLLNAGVRKEKIHLIRNGIDLRPFDNALPSLREISSHDRSPIVGLVGRLATEKGVDIFLRAAARVLIELPSTKFVVVGDGPDREQLELLIDELQIRENVSLLGRRDDMPSVYASLDIMVSASRREGLPIAILEGMASSLPIIATAVGAVPTIVLNGRTGVLVPAEDVAALASEIVKLLTNPSQRQQLGAAAKKLIEEEFSAQRMTADYLHVYEQAIATKTQTASTRSTSAAVSQGKTK</sequence>
<dbReference type="InterPro" id="IPR001296">
    <property type="entry name" value="Glyco_trans_1"/>
</dbReference>
<feature type="domain" description="Glycosyltransferase subfamily 4-like N-terminal" evidence="2">
    <location>
        <begin position="14"/>
        <end position="171"/>
    </location>
</feature>